<evidence type="ECO:0000313" key="3">
    <source>
        <dbReference type="Proteomes" id="UP001057134"/>
    </source>
</evidence>
<organism evidence="2 3">
    <name type="scientific">Paenibacillus konkukensis</name>
    <dbReference type="NCBI Taxonomy" id="2020716"/>
    <lineage>
        <taxon>Bacteria</taxon>
        <taxon>Bacillati</taxon>
        <taxon>Bacillota</taxon>
        <taxon>Bacilli</taxon>
        <taxon>Bacillales</taxon>
        <taxon>Paenibacillaceae</taxon>
        <taxon>Paenibacillus</taxon>
    </lineage>
</organism>
<sequence length="108" mass="12472">MRRRHDVYTDSTGAAHVTAERRYLLYELCDRLRLDRRAIRWSMDLNCHVLIVRHAKDKQTLRQLLHINLKGVKPCTQERALPPYSRSKRYADPGQAGDAERIGSASAS</sequence>
<evidence type="ECO:0000313" key="2">
    <source>
        <dbReference type="EMBL" id="UQZ83301.1"/>
    </source>
</evidence>
<dbReference type="EMBL" id="CP027059">
    <property type="protein sequence ID" value="UQZ83301.1"/>
    <property type="molecule type" value="Genomic_DNA"/>
</dbReference>
<protein>
    <submittedName>
        <fullName evidence="2">Uncharacterized protein</fullName>
    </submittedName>
</protein>
<reference evidence="2" key="1">
    <citation type="submission" date="2018-02" db="EMBL/GenBank/DDBJ databases">
        <authorList>
            <person name="Kim S.-K."/>
            <person name="Jung H.-I."/>
            <person name="Lee S.-W."/>
        </authorList>
    </citation>
    <scope>NUCLEOTIDE SEQUENCE</scope>
    <source>
        <strain evidence="2">SK3146</strain>
    </source>
</reference>
<gene>
    <name evidence="2" type="ORF">SK3146_02488</name>
</gene>
<name>A0ABY4RLN6_9BACL</name>
<keyword evidence="3" id="KW-1185">Reference proteome</keyword>
<reference evidence="2" key="2">
    <citation type="journal article" date="2021" name="J Anim Sci Technol">
        <title>Complete genome sequence of Paenibacillus konkukensis sp. nov. SK3146 as a potential probiotic strain.</title>
        <authorList>
            <person name="Jung H.I."/>
            <person name="Park S."/>
            <person name="Niu K.M."/>
            <person name="Lee S.W."/>
            <person name="Kothari D."/>
            <person name="Yi K.J."/>
            <person name="Kim S.K."/>
        </authorList>
    </citation>
    <scope>NUCLEOTIDE SEQUENCE</scope>
    <source>
        <strain evidence="2">SK3146</strain>
    </source>
</reference>
<dbReference type="Proteomes" id="UP001057134">
    <property type="component" value="Chromosome"/>
</dbReference>
<accession>A0ABY4RLN6</accession>
<evidence type="ECO:0000256" key="1">
    <source>
        <dbReference type="SAM" id="MobiDB-lite"/>
    </source>
</evidence>
<feature type="region of interest" description="Disordered" evidence="1">
    <location>
        <begin position="78"/>
        <end position="108"/>
    </location>
</feature>
<proteinExistence type="predicted"/>
<dbReference type="RefSeq" id="WP_249865348.1">
    <property type="nucleotide sequence ID" value="NZ_CP027059.1"/>
</dbReference>